<accession>A0ABV5UKK8</accession>
<sequence>MRIAIVAESFLPLMNGVTHSILRVLEHLEERGDEVMVIAPSTSDTAVPDVVNGAFVYRLPSMPLAGYTNVRVALGGVSRVKRILADYAPDVVHLASPFVLGWRAVQAAHQLGIPTVAIYQTEVPSYAARYGLPMLENWAWGRVDNIHLLADRTLVPSTFALNQLRGRGILRVGMWRRGVDTARFSPTKRSEAWRASIAPNGERIIGYVGRLAIEKQVEDLAVLRDLPGTRLVIVGDGPQRSALEAALPNAVFTGFLGGEELAKAVAGFDLFVHPGELETFCQTIQEAMASGVPVVATGRGGPLDLVENSRTGWLYEPGDLAQLRGYVQDLMGDDAKRRAFGTAALASVQGRTWPALSAQLVRHYEAVAAGEALLEPVAEHVHPARLGAAQPTTISATSNKGLPA</sequence>
<comment type="caution">
    <text evidence="6">The sequence shown here is derived from an EMBL/GenBank/DDBJ whole genome shotgun (WGS) entry which is preliminary data.</text>
</comment>
<proteinExistence type="predicted"/>
<dbReference type="PANTHER" id="PTHR45947">
    <property type="entry name" value="SULFOQUINOVOSYL TRANSFERASE SQD2"/>
    <property type="match status" value="1"/>
</dbReference>
<dbReference type="Gene3D" id="3.40.50.2000">
    <property type="entry name" value="Glycogen Phosphorylase B"/>
    <property type="match status" value="2"/>
</dbReference>
<reference evidence="6 7" key="1">
    <citation type="submission" date="2024-09" db="EMBL/GenBank/DDBJ databases">
        <authorList>
            <person name="Sun Q."/>
            <person name="Mori K."/>
        </authorList>
    </citation>
    <scope>NUCLEOTIDE SEQUENCE [LARGE SCALE GENOMIC DNA]</scope>
    <source>
        <strain evidence="6 7">JCM 13519</strain>
    </source>
</reference>
<dbReference type="Proteomes" id="UP001589536">
    <property type="component" value="Unassembled WGS sequence"/>
</dbReference>
<evidence type="ECO:0000259" key="4">
    <source>
        <dbReference type="Pfam" id="PF00534"/>
    </source>
</evidence>
<dbReference type="InterPro" id="IPR028098">
    <property type="entry name" value="Glyco_trans_4-like_N"/>
</dbReference>
<protein>
    <recommendedName>
        <fullName evidence="1">D-inositol 3-phosphate glycosyltransferase</fullName>
    </recommendedName>
</protein>
<feature type="domain" description="Glycosyltransferase subfamily 4-like N-terminal" evidence="5">
    <location>
        <begin position="15"/>
        <end position="183"/>
    </location>
</feature>
<evidence type="ECO:0000256" key="1">
    <source>
        <dbReference type="ARBA" id="ARBA00021292"/>
    </source>
</evidence>
<dbReference type="RefSeq" id="WP_345048406.1">
    <property type="nucleotide sequence ID" value="NZ_BAABED010000001.1"/>
</dbReference>
<evidence type="ECO:0000259" key="5">
    <source>
        <dbReference type="Pfam" id="PF13439"/>
    </source>
</evidence>
<keyword evidence="7" id="KW-1185">Reference proteome</keyword>
<dbReference type="InterPro" id="IPR001296">
    <property type="entry name" value="Glyco_trans_1"/>
</dbReference>
<name>A0ABV5UKK8_9MICC</name>
<dbReference type="Pfam" id="PF00534">
    <property type="entry name" value="Glycos_transf_1"/>
    <property type="match status" value="1"/>
</dbReference>
<evidence type="ECO:0000313" key="6">
    <source>
        <dbReference type="EMBL" id="MFB9712668.1"/>
    </source>
</evidence>
<organism evidence="6 7">
    <name type="scientific">Arthrobacter methylotrophus</name>
    <dbReference type="NCBI Taxonomy" id="121291"/>
    <lineage>
        <taxon>Bacteria</taxon>
        <taxon>Bacillati</taxon>
        <taxon>Actinomycetota</taxon>
        <taxon>Actinomycetes</taxon>
        <taxon>Micrococcales</taxon>
        <taxon>Micrococcaceae</taxon>
        <taxon>Arthrobacter</taxon>
    </lineage>
</organism>
<dbReference type="GO" id="GO:0016757">
    <property type="term" value="F:glycosyltransferase activity"/>
    <property type="evidence" value="ECO:0007669"/>
    <property type="project" value="UniProtKB-KW"/>
</dbReference>
<keyword evidence="2 6" id="KW-0328">Glycosyltransferase</keyword>
<evidence type="ECO:0000256" key="3">
    <source>
        <dbReference type="ARBA" id="ARBA00022679"/>
    </source>
</evidence>
<evidence type="ECO:0000256" key="2">
    <source>
        <dbReference type="ARBA" id="ARBA00022676"/>
    </source>
</evidence>
<evidence type="ECO:0000313" key="7">
    <source>
        <dbReference type="Proteomes" id="UP001589536"/>
    </source>
</evidence>
<feature type="domain" description="Glycosyl transferase family 1" evidence="4">
    <location>
        <begin position="193"/>
        <end position="344"/>
    </location>
</feature>
<dbReference type="SUPFAM" id="SSF53756">
    <property type="entry name" value="UDP-Glycosyltransferase/glycogen phosphorylase"/>
    <property type="match status" value="1"/>
</dbReference>
<dbReference type="InterPro" id="IPR050194">
    <property type="entry name" value="Glycosyltransferase_grp1"/>
</dbReference>
<dbReference type="PANTHER" id="PTHR45947:SF3">
    <property type="entry name" value="SULFOQUINOVOSYL TRANSFERASE SQD2"/>
    <property type="match status" value="1"/>
</dbReference>
<dbReference type="CDD" id="cd03814">
    <property type="entry name" value="GT4-like"/>
    <property type="match status" value="1"/>
</dbReference>
<dbReference type="EMBL" id="JBHMBH010000005">
    <property type="protein sequence ID" value="MFB9712668.1"/>
    <property type="molecule type" value="Genomic_DNA"/>
</dbReference>
<dbReference type="Pfam" id="PF13439">
    <property type="entry name" value="Glyco_transf_4"/>
    <property type="match status" value="1"/>
</dbReference>
<keyword evidence="3 6" id="KW-0808">Transferase</keyword>
<gene>
    <name evidence="6" type="ORF">ACFFPI_00665</name>
</gene>